<dbReference type="SUPFAM" id="SSF46785">
    <property type="entry name" value="Winged helix' DNA-binding domain"/>
    <property type="match status" value="1"/>
</dbReference>
<sequence length="114" mass="13458">MNERQEILNGFAVEMRRGTVVLSVLSRLQSPKYGYSLIQELKQNEFGVEANTLYPLLRRLEKQQILKSEWETQGAKPRKYYVLTDFGKEIFEELKNYWKNMQSYLNVLVSGEDC</sequence>
<dbReference type="Pfam" id="PF03551">
    <property type="entry name" value="PadR"/>
    <property type="match status" value="1"/>
</dbReference>
<keyword evidence="3" id="KW-1185">Reference proteome</keyword>
<dbReference type="PANTHER" id="PTHR33169">
    <property type="entry name" value="PADR-FAMILY TRANSCRIPTIONAL REGULATOR"/>
    <property type="match status" value="1"/>
</dbReference>
<dbReference type="PANTHER" id="PTHR33169:SF14">
    <property type="entry name" value="TRANSCRIPTIONAL REGULATOR RV3488"/>
    <property type="match status" value="1"/>
</dbReference>
<dbReference type="EMBL" id="JAHQCW010000006">
    <property type="protein sequence ID" value="MBU9736023.1"/>
    <property type="molecule type" value="Genomic_DNA"/>
</dbReference>
<evidence type="ECO:0000313" key="3">
    <source>
        <dbReference type="Proteomes" id="UP000712157"/>
    </source>
</evidence>
<dbReference type="Gene3D" id="1.10.10.10">
    <property type="entry name" value="Winged helix-like DNA-binding domain superfamily/Winged helix DNA-binding domain"/>
    <property type="match status" value="1"/>
</dbReference>
<evidence type="ECO:0000313" key="2">
    <source>
        <dbReference type="EMBL" id="MBU9736023.1"/>
    </source>
</evidence>
<organism evidence="2 3">
    <name type="scientific">Diplocloster agilis</name>
    <dbReference type="NCBI Taxonomy" id="2850323"/>
    <lineage>
        <taxon>Bacteria</taxon>
        <taxon>Bacillati</taxon>
        <taxon>Bacillota</taxon>
        <taxon>Clostridia</taxon>
        <taxon>Lachnospirales</taxon>
        <taxon>Lachnospiraceae</taxon>
        <taxon>Diplocloster</taxon>
    </lineage>
</organism>
<accession>A0A949NG57</accession>
<dbReference type="InterPro" id="IPR052509">
    <property type="entry name" value="Metal_resp_DNA-bind_regulator"/>
</dbReference>
<dbReference type="InterPro" id="IPR036390">
    <property type="entry name" value="WH_DNA-bd_sf"/>
</dbReference>
<proteinExistence type="predicted"/>
<name>A0A949NG57_9FIRM</name>
<gene>
    <name evidence="2" type="ORF">KTH89_05695</name>
</gene>
<dbReference type="RefSeq" id="WP_158342815.1">
    <property type="nucleotide sequence ID" value="NZ_JAHQCW010000006.1"/>
</dbReference>
<dbReference type="AlphaFoldDB" id="A0A949NG57"/>
<dbReference type="InterPro" id="IPR005149">
    <property type="entry name" value="Tscrpt_reg_PadR_N"/>
</dbReference>
<dbReference type="InterPro" id="IPR036388">
    <property type="entry name" value="WH-like_DNA-bd_sf"/>
</dbReference>
<comment type="caution">
    <text evidence="2">The sequence shown here is derived from an EMBL/GenBank/DDBJ whole genome shotgun (WGS) entry which is preliminary data.</text>
</comment>
<evidence type="ECO:0000259" key="1">
    <source>
        <dbReference type="Pfam" id="PF03551"/>
    </source>
</evidence>
<reference evidence="2" key="1">
    <citation type="submission" date="2021-06" db="EMBL/GenBank/DDBJ databases">
        <title>Description of novel taxa of the family Lachnospiraceae.</title>
        <authorList>
            <person name="Chaplin A.V."/>
            <person name="Sokolova S.R."/>
            <person name="Pikina A.P."/>
            <person name="Korzhanova M."/>
            <person name="Belova V."/>
            <person name="Korostin D."/>
            <person name="Efimov B.A."/>
        </authorList>
    </citation>
    <scope>NUCLEOTIDE SEQUENCE</scope>
    <source>
        <strain evidence="2">ASD5720</strain>
    </source>
</reference>
<dbReference type="Proteomes" id="UP000712157">
    <property type="component" value="Unassembled WGS sequence"/>
</dbReference>
<feature type="domain" description="Transcription regulator PadR N-terminal" evidence="1">
    <location>
        <begin position="21"/>
        <end position="92"/>
    </location>
</feature>
<protein>
    <submittedName>
        <fullName evidence="2">PadR family transcriptional regulator</fullName>
    </submittedName>
</protein>